<keyword evidence="2" id="KW-0596">Phosphopantetheine</keyword>
<evidence type="ECO:0000256" key="1">
    <source>
        <dbReference type="ARBA" id="ARBA00001957"/>
    </source>
</evidence>
<dbReference type="OrthoDB" id="6297021at2"/>
<dbReference type="GO" id="GO:0044550">
    <property type="term" value="P:secondary metabolite biosynthetic process"/>
    <property type="evidence" value="ECO:0007669"/>
    <property type="project" value="TreeGrafter"/>
</dbReference>
<evidence type="ECO:0000256" key="2">
    <source>
        <dbReference type="ARBA" id="ARBA00022450"/>
    </source>
</evidence>
<dbReference type="InterPro" id="IPR009081">
    <property type="entry name" value="PP-bd_ACP"/>
</dbReference>
<dbReference type="Gene3D" id="3.30.559.30">
    <property type="entry name" value="Nonribosomal peptide synthetase, condensation domain"/>
    <property type="match status" value="1"/>
</dbReference>
<keyword evidence="3" id="KW-0597">Phosphoprotein</keyword>
<dbReference type="GO" id="GO:0003824">
    <property type="term" value="F:catalytic activity"/>
    <property type="evidence" value="ECO:0007669"/>
    <property type="project" value="InterPro"/>
</dbReference>
<dbReference type="InterPro" id="IPR042099">
    <property type="entry name" value="ANL_N_sf"/>
</dbReference>
<proteinExistence type="predicted"/>
<feature type="non-terminal residue" evidence="5">
    <location>
        <position position="698"/>
    </location>
</feature>
<dbReference type="PANTHER" id="PTHR45527">
    <property type="entry name" value="NONRIBOSOMAL PEPTIDE SYNTHETASE"/>
    <property type="match status" value="1"/>
</dbReference>
<dbReference type="Proteomes" id="UP000243096">
    <property type="component" value="Unassembled WGS sequence"/>
</dbReference>
<dbReference type="GO" id="GO:0043041">
    <property type="term" value="P:amino acid activation for nonribosomal peptide biosynthetic process"/>
    <property type="evidence" value="ECO:0007669"/>
    <property type="project" value="TreeGrafter"/>
</dbReference>
<dbReference type="Pfam" id="PF00501">
    <property type="entry name" value="AMP-binding"/>
    <property type="match status" value="1"/>
</dbReference>
<dbReference type="GO" id="GO:0005737">
    <property type="term" value="C:cytoplasm"/>
    <property type="evidence" value="ECO:0007669"/>
    <property type="project" value="TreeGrafter"/>
</dbReference>
<dbReference type="Gene3D" id="1.10.1200.10">
    <property type="entry name" value="ACP-like"/>
    <property type="match status" value="1"/>
</dbReference>
<gene>
    <name evidence="5" type="ORF">B0O95_1501</name>
</gene>
<dbReference type="SMART" id="SM00823">
    <property type="entry name" value="PKS_PP"/>
    <property type="match status" value="1"/>
</dbReference>
<name>A0A2P5K6E8_9BURK</name>
<dbReference type="InterPro" id="IPR006162">
    <property type="entry name" value="Ppantetheine_attach_site"/>
</dbReference>
<dbReference type="InterPro" id="IPR036736">
    <property type="entry name" value="ACP-like_sf"/>
</dbReference>
<evidence type="ECO:0000259" key="4">
    <source>
        <dbReference type="PROSITE" id="PS50075"/>
    </source>
</evidence>
<dbReference type="PROSITE" id="PS00012">
    <property type="entry name" value="PHOSPHOPANTETHEINE"/>
    <property type="match status" value="1"/>
</dbReference>
<dbReference type="RefSeq" id="WP_146064125.1">
    <property type="nucleotide sequence ID" value="NZ_PRDW01000050.1"/>
</dbReference>
<evidence type="ECO:0000256" key="3">
    <source>
        <dbReference type="ARBA" id="ARBA00022553"/>
    </source>
</evidence>
<dbReference type="GO" id="GO:0031177">
    <property type="term" value="F:phosphopantetheine binding"/>
    <property type="evidence" value="ECO:0007669"/>
    <property type="project" value="InterPro"/>
</dbReference>
<dbReference type="Gene3D" id="3.30.300.30">
    <property type="match status" value="1"/>
</dbReference>
<dbReference type="Pfam" id="PF00668">
    <property type="entry name" value="Condensation"/>
    <property type="match status" value="1"/>
</dbReference>
<keyword evidence="6" id="KW-1185">Reference proteome</keyword>
<dbReference type="PANTHER" id="PTHR45527:SF1">
    <property type="entry name" value="FATTY ACID SYNTHASE"/>
    <property type="match status" value="1"/>
</dbReference>
<accession>A0A2P5K6E8</accession>
<organism evidence="5 6">
    <name type="scientific">Mycetohabitans endofungorum</name>
    <dbReference type="NCBI Taxonomy" id="417203"/>
    <lineage>
        <taxon>Bacteria</taxon>
        <taxon>Pseudomonadati</taxon>
        <taxon>Pseudomonadota</taxon>
        <taxon>Betaproteobacteria</taxon>
        <taxon>Burkholderiales</taxon>
        <taxon>Burkholderiaceae</taxon>
        <taxon>Mycetohabitans</taxon>
    </lineage>
</organism>
<feature type="domain" description="Carrier" evidence="4">
    <location>
        <begin position="57"/>
        <end position="131"/>
    </location>
</feature>
<dbReference type="SUPFAM" id="SSF47336">
    <property type="entry name" value="ACP-like"/>
    <property type="match status" value="1"/>
</dbReference>
<evidence type="ECO:0000313" key="6">
    <source>
        <dbReference type="Proteomes" id="UP000243096"/>
    </source>
</evidence>
<evidence type="ECO:0000313" key="5">
    <source>
        <dbReference type="EMBL" id="PPB80112.1"/>
    </source>
</evidence>
<dbReference type="InterPro" id="IPR045851">
    <property type="entry name" value="AMP-bd_C_sf"/>
</dbReference>
<dbReference type="AlphaFoldDB" id="A0A2P5K6E8"/>
<comment type="cofactor">
    <cofactor evidence="1">
        <name>pantetheine 4'-phosphate</name>
        <dbReference type="ChEBI" id="CHEBI:47942"/>
    </cofactor>
</comment>
<dbReference type="SUPFAM" id="SSF56801">
    <property type="entry name" value="Acetyl-CoA synthetase-like"/>
    <property type="match status" value="2"/>
</dbReference>
<comment type="caution">
    <text evidence="5">The sequence shown here is derived from an EMBL/GenBank/DDBJ whole genome shotgun (WGS) entry which is preliminary data.</text>
</comment>
<feature type="non-terminal residue" evidence="5">
    <location>
        <position position="1"/>
    </location>
</feature>
<protein>
    <submittedName>
        <fullName evidence="5">Phosphopantetheine binding protein</fullName>
    </submittedName>
</protein>
<dbReference type="InterPro" id="IPR001242">
    <property type="entry name" value="Condensation_dom"/>
</dbReference>
<dbReference type="PROSITE" id="PS50075">
    <property type="entry name" value="CARRIER"/>
    <property type="match status" value="1"/>
</dbReference>
<dbReference type="CDD" id="cd19544">
    <property type="entry name" value="E-C_NRPS"/>
    <property type="match status" value="1"/>
</dbReference>
<dbReference type="InterPro" id="IPR023213">
    <property type="entry name" value="CAT-like_dom_sf"/>
</dbReference>
<dbReference type="SUPFAM" id="SSF52777">
    <property type="entry name" value="CoA-dependent acyltransferases"/>
    <property type="match status" value="2"/>
</dbReference>
<dbReference type="Gene3D" id="3.40.50.12780">
    <property type="entry name" value="N-terminal domain of ligase-like"/>
    <property type="match status" value="1"/>
</dbReference>
<dbReference type="Pfam" id="PF00550">
    <property type="entry name" value="PP-binding"/>
    <property type="match status" value="1"/>
</dbReference>
<dbReference type="EMBL" id="PRDW01000050">
    <property type="protein sequence ID" value="PPB80112.1"/>
    <property type="molecule type" value="Genomic_DNA"/>
</dbReference>
<sequence length="698" mass="77281">ALVSKLRTHIAARLPEYMVPAAFVRLDALPLTPNGKLDRRALPEPDAGALAHQAYEAPRGELETTLATIWSELLGVERVGRHDSFFALGGHSLLVVRLIERLRRIGLGVSVRALFDRPTLSALAQSLGQHREVAVPPNAITPDTTTLTPEMLPLIDLTQADIDRIVGQVPDGVANIQDIYALSPLQDGILFHHLLASDGDPYLLTFQKAFANRERLDCYLDAVRHVVNRHDILRTAFIWEDMSTPAQVVWRYVSLPITELALDPADGPITEQLAQRFNPRRHRIVLTQAPLMHFVVARDSDGRWLLVELVHHLINDHSTLEVINNEVQAFIEGRGDTLPPAQPFRNLVAQTRLGVSEEEHARFFTDMLADVEEPTLPFGLEDVHCDGSQIAEAGRALPQELNDRLRAQARNLGVSLASLCHLAWAQVLARASGRQQVVFGTVLFGRMQGGDGADSAMGLFINTLPLRVDLYGNVEHSVRNTHACLAALLEHEHASLALAQRCSGVPTGRPLFSALLNYRHNAAPLADSLMVDGVELLSAEERTNYPLTLSVDDSKQILSLGCQVAQPLDPNRVCGYMQRSLESLVEALEHAHDKPVQQLEVMPEDERTLLLETWNTTQRDYPSHQCVHQLFEEQVAQTPEAIALIFKEQRISYAALNAQANRLAHRLIRLGVVTETPVGVLMQRSPERVVAALAVIKA</sequence>
<dbReference type="InterPro" id="IPR020806">
    <property type="entry name" value="PKS_PP-bd"/>
</dbReference>
<reference evidence="5 6" key="1">
    <citation type="submission" date="2018-01" db="EMBL/GenBank/DDBJ databases">
        <title>Genomic Encyclopedia of Type Strains, Phase III (KMG-III): the genomes of soil and plant-associated and newly described type strains.</title>
        <authorList>
            <person name="Whitman W."/>
        </authorList>
    </citation>
    <scope>NUCLEOTIDE SEQUENCE [LARGE SCALE GENOMIC DNA]</scope>
    <source>
        <strain evidence="5 6">HKI456</strain>
    </source>
</reference>
<dbReference type="GO" id="GO:0072330">
    <property type="term" value="P:monocarboxylic acid biosynthetic process"/>
    <property type="evidence" value="ECO:0007669"/>
    <property type="project" value="UniProtKB-ARBA"/>
</dbReference>
<dbReference type="InterPro" id="IPR000873">
    <property type="entry name" value="AMP-dep_synth/lig_dom"/>
</dbReference>
<dbReference type="Gene3D" id="3.30.559.10">
    <property type="entry name" value="Chloramphenicol acetyltransferase-like domain"/>
    <property type="match status" value="1"/>
</dbReference>
<dbReference type="FunFam" id="1.10.1200.10:FF:000016">
    <property type="entry name" value="Non-ribosomal peptide synthase"/>
    <property type="match status" value="1"/>
</dbReference>